<name>A0A1Y2K8T9_9PROT</name>
<evidence type="ECO:0000256" key="3">
    <source>
        <dbReference type="ARBA" id="ARBA00022723"/>
    </source>
</evidence>
<evidence type="ECO:0000256" key="2">
    <source>
        <dbReference type="ARBA" id="ARBA00022617"/>
    </source>
</evidence>
<dbReference type="Gene3D" id="1.10.760.10">
    <property type="entry name" value="Cytochrome c-like domain"/>
    <property type="match status" value="1"/>
</dbReference>
<dbReference type="GO" id="GO:0020037">
    <property type="term" value="F:heme binding"/>
    <property type="evidence" value="ECO:0007669"/>
    <property type="project" value="InterPro"/>
</dbReference>
<dbReference type="InterPro" id="IPR036909">
    <property type="entry name" value="Cyt_c-like_dom_sf"/>
</dbReference>
<keyword evidence="8" id="KW-1185">Reference proteome</keyword>
<protein>
    <recommendedName>
        <fullName evidence="6">Cytochrome c domain-containing protein</fullName>
    </recommendedName>
</protein>
<dbReference type="GO" id="GO:0005506">
    <property type="term" value="F:iron ion binding"/>
    <property type="evidence" value="ECO:0007669"/>
    <property type="project" value="InterPro"/>
</dbReference>
<comment type="caution">
    <text evidence="7">The sequence shown here is derived from an EMBL/GenBank/DDBJ whole genome shotgun (WGS) entry which is preliminary data.</text>
</comment>
<reference evidence="7 8" key="1">
    <citation type="journal article" date="2016" name="BMC Genomics">
        <title>Combined genomic and structural analyses of a cultured magnetotactic bacterium reveals its niche adaptation to a dynamic environment.</title>
        <authorList>
            <person name="Araujo A.C."/>
            <person name="Morillo V."/>
            <person name="Cypriano J."/>
            <person name="Teixeira L.C."/>
            <person name="Leao P."/>
            <person name="Lyra S."/>
            <person name="Almeida L.G."/>
            <person name="Bazylinski D.A."/>
            <person name="Vasconcellos A.T."/>
            <person name="Abreu F."/>
            <person name="Lins U."/>
        </authorList>
    </citation>
    <scope>NUCLEOTIDE SEQUENCE [LARGE SCALE GENOMIC DNA]</scope>
    <source>
        <strain evidence="7 8">IT-1</strain>
    </source>
</reference>
<dbReference type="EMBL" id="LVJN01000015">
    <property type="protein sequence ID" value="OSM07161.1"/>
    <property type="molecule type" value="Genomic_DNA"/>
</dbReference>
<dbReference type="STRING" id="1434232.MAIT1_03920"/>
<dbReference type="Pfam" id="PF13442">
    <property type="entry name" value="Cytochrome_CBB3"/>
    <property type="match status" value="1"/>
</dbReference>
<evidence type="ECO:0000256" key="1">
    <source>
        <dbReference type="ARBA" id="ARBA00022448"/>
    </source>
</evidence>
<dbReference type="AlphaFoldDB" id="A0A1Y2K8T9"/>
<dbReference type="InterPro" id="IPR002323">
    <property type="entry name" value="Cyt_CIE"/>
</dbReference>
<keyword evidence="1" id="KW-0813">Transport</keyword>
<evidence type="ECO:0000259" key="6">
    <source>
        <dbReference type="Pfam" id="PF13442"/>
    </source>
</evidence>
<dbReference type="GO" id="GO:0009055">
    <property type="term" value="F:electron transfer activity"/>
    <property type="evidence" value="ECO:0007669"/>
    <property type="project" value="InterPro"/>
</dbReference>
<gene>
    <name evidence="7" type="ORF">MAIT1_03920</name>
</gene>
<evidence type="ECO:0000313" key="7">
    <source>
        <dbReference type="EMBL" id="OSM07161.1"/>
    </source>
</evidence>
<evidence type="ECO:0000313" key="8">
    <source>
        <dbReference type="Proteomes" id="UP000194003"/>
    </source>
</evidence>
<evidence type="ECO:0000256" key="4">
    <source>
        <dbReference type="ARBA" id="ARBA00022982"/>
    </source>
</evidence>
<dbReference type="SUPFAM" id="SSF46626">
    <property type="entry name" value="Cytochrome c"/>
    <property type="match status" value="1"/>
</dbReference>
<dbReference type="InterPro" id="IPR009056">
    <property type="entry name" value="Cyt_c-like_dom"/>
</dbReference>
<proteinExistence type="predicted"/>
<keyword evidence="4" id="KW-0249">Electron transport</keyword>
<sequence length="41" mass="4457">MDALMHSILNGKNAMPPKGTCMDCSDDELKAAVEYLTSRAK</sequence>
<evidence type="ECO:0000256" key="5">
    <source>
        <dbReference type="ARBA" id="ARBA00023004"/>
    </source>
</evidence>
<dbReference type="PRINTS" id="PR00607">
    <property type="entry name" value="CYTCHROMECIE"/>
</dbReference>
<keyword evidence="2" id="KW-0349">Heme</keyword>
<accession>A0A1Y2K8T9</accession>
<keyword evidence="3" id="KW-0479">Metal-binding</keyword>
<dbReference type="Proteomes" id="UP000194003">
    <property type="component" value="Unassembled WGS sequence"/>
</dbReference>
<feature type="domain" description="Cytochrome c" evidence="6">
    <location>
        <begin position="2"/>
        <end position="36"/>
    </location>
</feature>
<organism evidence="7 8">
    <name type="scientific">Magnetofaba australis IT-1</name>
    <dbReference type="NCBI Taxonomy" id="1434232"/>
    <lineage>
        <taxon>Bacteria</taxon>
        <taxon>Pseudomonadati</taxon>
        <taxon>Pseudomonadota</taxon>
        <taxon>Magnetococcia</taxon>
        <taxon>Magnetococcales</taxon>
        <taxon>Magnetococcaceae</taxon>
        <taxon>Magnetofaba</taxon>
    </lineage>
</organism>
<keyword evidence="5" id="KW-0408">Iron</keyword>